<evidence type="ECO:0000256" key="1">
    <source>
        <dbReference type="SAM" id="MobiDB-lite"/>
    </source>
</evidence>
<dbReference type="PANTHER" id="PTHR37507:SF2">
    <property type="entry name" value="SPORULATION PROTEIN YDCC"/>
    <property type="match status" value="1"/>
</dbReference>
<dbReference type="InterPro" id="IPR052944">
    <property type="entry name" value="Sporulation_related"/>
</dbReference>
<dbReference type="SUPFAM" id="SSF89392">
    <property type="entry name" value="Prokaryotic lipoproteins and lipoprotein localization factors"/>
    <property type="match status" value="1"/>
</dbReference>
<keyword evidence="2" id="KW-0472">Membrane</keyword>
<dbReference type="EMBL" id="JANFNG010000007">
    <property type="protein sequence ID" value="MCQ4081280.1"/>
    <property type="molecule type" value="Genomic_DNA"/>
</dbReference>
<organism evidence="3 4">
    <name type="scientific">Streptomyces humicola</name>
    <dbReference type="NCBI Taxonomy" id="2953240"/>
    <lineage>
        <taxon>Bacteria</taxon>
        <taxon>Bacillati</taxon>
        <taxon>Actinomycetota</taxon>
        <taxon>Actinomycetes</taxon>
        <taxon>Kitasatosporales</taxon>
        <taxon>Streptomycetaceae</taxon>
        <taxon>Streptomyces</taxon>
    </lineage>
</organism>
<sequence>MPAIQPPQPDDEFDGDGTGRRRKLVRYGVPVAVAGIAATTIGLGTALASTSSGPSLPHITAEQLLDKIATSKVQTLSGTVRVSTDFGLPDALMSGVTGGLTSGGAGGKGGASADPQPRLAELLSGTHTLQVAADGPTRQRVSILDGSSDYSVVHNGDQLWAYDSATNSVFHTTRPQGRESSAGPATRENRQDMPATPQQAVQQALTSVDPTTSVSVGGTAQVAGRSAYELVIKPKQADSTVDAIRVDVDASNGVPLSFTLTPKDGGPAAVDIAYTTVDFGRPAASTFDFTVPKGAKVTEGTKGLGADQQQPGLNGAGGSAERLGQGWTTIAELKAGKGQGSAANGKELSSLSSLGIGHQVRGAFGSGTVISTRLVNALITDKGTAYIGAVSQGALIRAADAGR</sequence>
<comment type="caution">
    <text evidence="3">The sequence shown here is derived from an EMBL/GenBank/DDBJ whole genome shotgun (WGS) entry which is preliminary data.</text>
</comment>
<keyword evidence="4" id="KW-1185">Reference proteome</keyword>
<dbReference type="Gene3D" id="2.50.20.10">
    <property type="entry name" value="Lipoprotein localisation LolA/LolB/LppX"/>
    <property type="match status" value="1"/>
</dbReference>
<name>A0ABT1PW89_9ACTN</name>
<dbReference type="RefSeq" id="WP_255920189.1">
    <property type="nucleotide sequence ID" value="NZ_JANFNG010000007.1"/>
</dbReference>
<feature type="region of interest" description="Disordered" evidence="1">
    <location>
        <begin position="300"/>
        <end position="319"/>
    </location>
</feature>
<dbReference type="PANTHER" id="PTHR37507">
    <property type="entry name" value="SPORULATION PROTEIN YDCC"/>
    <property type="match status" value="1"/>
</dbReference>
<keyword evidence="2" id="KW-0812">Transmembrane</keyword>
<evidence type="ECO:0000313" key="3">
    <source>
        <dbReference type="EMBL" id="MCQ4081280.1"/>
    </source>
</evidence>
<feature type="region of interest" description="Disordered" evidence="1">
    <location>
        <begin position="171"/>
        <end position="200"/>
    </location>
</feature>
<keyword evidence="2" id="KW-1133">Transmembrane helix</keyword>
<feature type="transmembrane region" description="Helical" evidence="2">
    <location>
        <begin position="27"/>
        <end position="48"/>
    </location>
</feature>
<evidence type="ECO:0000313" key="4">
    <source>
        <dbReference type="Proteomes" id="UP001057702"/>
    </source>
</evidence>
<reference evidence="3" key="1">
    <citation type="submission" date="2022-06" db="EMBL/GenBank/DDBJ databases">
        <title>Draft genome sequence of Streptomyces sp. RB6PN25 isolated from peat swamp forest in Thailand.</title>
        <authorList>
            <person name="Duangmal K."/>
            <person name="Klaysubun C."/>
        </authorList>
    </citation>
    <scope>NUCLEOTIDE SEQUENCE</scope>
    <source>
        <strain evidence="3">RB6PN25</strain>
    </source>
</reference>
<gene>
    <name evidence="3" type="ORF">NGB36_11875</name>
</gene>
<accession>A0ABT1PW89</accession>
<dbReference type="Proteomes" id="UP001057702">
    <property type="component" value="Unassembled WGS sequence"/>
</dbReference>
<proteinExistence type="predicted"/>
<evidence type="ECO:0000256" key="2">
    <source>
        <dbReference type="SAM" id="Phobius"/>
    </source>
</evidence>
<protein>
    <submittedName>
        <fullName evidence="3">DUF2092 domain-containing protein</fullName>
    </submittedName>
</protein>
<dbReference type="InterPro" id="IPR029046">
    <property type="entry name" value="LolA/LolB/LppX"/>
</dbReference>